<dbReference type="OrthoDB" id="4494979at2"/>
<evidence type="ECO:0000313" key="7">
    <source>
        <dbReference type="EMBL" id="QEH38016.1"/>
    </source>
</evidence>
<dbReference type="Gene3D" id="3.40.50.1220">
    <property type="entry name" value="TPP-binding domain"/>
    <property type="match status" value="1"/>
</dbReference>
<dbReference type="Pfam" id="PF00205">
    <property type="entry name" value="TPP_enzyme_M"/>
    <property type="match status" value="1"/>
</dbReference>
<proteinExistence type="inferred from homology"/>
<dbReference type="CDD" id="cd07039">
    <property type="entry name" value="TPP_PYR_POX"/>
    <property type="match status" value="1"/>
</dbReference>
<dbReference type="KEGG" id="agv:OJF2_66120"/>
<dbReference type="GO" id="GO:0030976">
    <property type="term" value="F:thiamine pyrophosphate binding"/>
    <property type="evidence" value="ECO:0007669"/>
    <property type="project" value="InterPro"/>
</dbReference>
<dbReference type="InterPro" id="IPR047210">
    <property type="entry name" value="TPP_PYR_POXB-like"/>
</dbReference>
<dbReference type="Proteomes" id="UP000324233">
    <property type="component" value="Chromosome"/>
</dbReference>
<dbReference type="SUPFAM" id="SSF52467">
    <property type="entry name" value="DHS-like NAD/FAD-binding domain"/>
    <property type="match status" value="1"/>
</dbReference>
<dbReference type="RefSeq" id="WP_148597503.1">
    <property type="nucleotide sequence ID" value="NZ_CP042997.1"/>
</dbReference>
<evidence type="ECO:0000313" key="8">
    <source>
        <dbReference type="Proteomes" id="UP000324233"/>
    </source>
</evidence>
<dbReference type="InterPro" id="IPR029035">
    <property type="entry name" value="DHS-like_NAD/FAD-binding_dom"/>
</dbReference>
<dbReference type="AlphaFoldDB" id="A0A5B9WBN4"/>
<dbReference type="EMBL" id="CP042997">
    <property type="protein sequence ID" value="QEH38016.1"/>
    <property type="molecule type" value="Genomic_DNA"/>
</dbReference>
<sequence>MADTTADVLFDRLIDWGVDTIFGLPGDGINGFMEALRTRREKIRFIQVRHEEGAAFAACGYAKFTGRLGVCIATSGPGAIHLLNGLYDAKMDGAPVLAITGQTYHDLMGMHYQQEVNLLGLFTDVAVFNEQINGPRHARSLADVACRTALARRGVAHLNCPNDWQERTEVDASAMNVKGHTSAAWRPPIVIPQEESLRSAAAILNAGTRTVLLVGQGALGAGDEVEKIADLLGAPVVKALLGKAVIPDDSPFCTGGLGLLGTLPSEKAMEECDSLLMVGTSFPYMAYLPDPGQAKAVQVDCDGTRLGLRYPIDVGLVGDAKATLQALIPLLQKRADRSFLEKAQVRVKDWWELMKTREDRTEVPLKPQVIAGHVNELLADNAIITTDSGTITTWAARHLKIRRGMKFSCSGNLATMAVGLPYANGAQVAFPDRQVVAFVGDGGFSMLMPEFITAVKHQLPIKVIIIKNNTLGQIKWEQMVFLGNPEYGVELQPIDFVRFAEACGGVGFHCEKPEEVRPALEMAFKSNKPAVVEAVVDPFEPPMPAQASPKQAVNFAKSLAKGEPNRVRIATTIFRDKVTEFFQ</sequence>
<keyword evidence="2 3" id="KW-0786">Thiamine pyrophosphate</keyword>
<evidence type="ECO:0000259" key="4">
    <source>
        <dbReference type="Pfam" id="PF00205"/>
    </source>
</evidence>
<evidence type="ECO:0000256" key="2">
    <source>
        <dbReference type="ARBA" id="ARBA00023052"/>
    </source>
</evidence>
<evidence type="ECO:0000259" key="6">
    <source>
        <dbReference type="Pfam" id="PF02776"/>
    </source>
</evidence>
<dbReference type="GO" id="GO:0019752">
    <property type="term" value="P:carboxylic acid metabolic process"/>
    <property type="evidence" value="ECO:0007669"/>
    <property type="project" value="UniProtKB-ARBA"/>
</dbReference>
<evidence type="ECO:0000256" key="1">
    <source>
        <dbReference type="ARBA" id="ARBA00007812"/>
    </source>
</evidence>
<gene>
    <name evidence="7" type="primary">ydaP</name>
    <name evidence="7" type="ORF">OJF2_66120</name>
</gene>
<dbReference type="Pfam" id="PF02775">
    <property type="entry name" value="TPP_enzyme_C"/>
    <property type="match status" value="1"/>
</dbReference>
<dbReference type="CDD" id="cd02014">
    <property type="entry name" value="TPP_POX"/>
    <property type="match status" value="1"/>
</dbReference>
<feature type="domain" description="Thiamine pyrophosphate enzyme N-terminal TPP-binding" evidence="6">
    <location>
        <begin position="4"/>
        <end position="117"/>
    </location>
</feature>
<dbReference type="InterPro" id="IPR012001">
    <property type="entry name" value="Thiamin_PyroP_enz_TPP-bd_dom"/>
</dbReference>
<comment type="similarity">
    <text evidence="1 3">Belongs to the TPP enzyme family.</text>
</comment>
<accession>A0A5B9WBN4</accession>
<dbReference type="InterPro" id="IPR047211">
    <property type="entry name" value="POXB-like"/>
</dbReference>
<evidence type="ECO:0000256" key="3">
    <source>
        <dbReference type="RuleBase" id="RU362132"/>
    </source>
</evidence>
<keyword evidence="8" id="KW-1185">Reference proteome</keyword>
<dbReference type="Pfam" id="PF02776">
    <property type="entry name" value="TPP_enzyme_N"/>
    <property type="match status" value="1"/>
</dbReference>
<feature type="domain" description="Thiamine pyrophosphate enzyme central" evidence="4">
    <location>
        <begin position="198"/>
        <end position="327"/>
    </location>
</feature>
<dbReference type="PANTHER" id="PTHR42981">
    <property type="entry name" value="PYRUVATE DEHYDROGENASE [UBIQUINONE]"/>
    <property type="match status" value="1"/>
</dbReference>
<dbReference type="GO" id="GO:0000287">
    <property type="term" value="F:magnesium ion binding"/>
    <property type="evidence" value="ECO:0007669"/>
    <property type="project" value="InterPro"/>
</dbReference>
<dbReference type="InterPro" id="IPR029061">
    <property type="entry name" value="THDP-binding"/>
</dbReference>
<feature type="domain" description="Thiamine pyrophosphate enzyme TPP-binding" evidence="5">
    <location>
        <begin position="387"/>
        <end position="533"/>
    </location>
</feature>
<dbReference type="Gene3D" id="3.40.50.970">
    <property type="match status" value="2"/>
</dbReference>
<dbReference type="InterPro" id="IPR011766">
    <property type="entry name" value="TPP_enzyme_TPP-bd"/>
</dbReference>
<dbReference type="GO" id="GO:0003824">
    <property type="term" value="F:catalytic activity"/>
    <property type="evidence" value="ECO:0007669"/>
    <property type="project" value="InterPro"/>
</dbReference>
<protein>
    <submittedName>
        <fullName evidence="7">Thiamine pyrophosphate-containing protein YdaP</fullName>
    </submittedName>
</protein>
<name>A0A5B9WBN4_9BACT</name>
<organism evidence="7 8">
    <name type="scientific">Aquisphaera giovannonii</name>
    <dbReference type="NCBI Taxonomy" id="406548"/>
    <lineage>
        <taxon>Bacteria</taxon>
        <taxon>Pseudomonadati</taxon>
        <taxon>Planctomycetota</taxon>
        <taxon>Planctomycetia</taxon>
        <taxon>Isosphaerales</taxon>
        <taxon>Isosphaeraceae</taxon>
        <taxon>Aquisphaera</taxon>
    </lineage>
</organism>
<dbReference type="InterPro" id="IPR047212">
    <property type="entry name" value="TPP_POXB-like"/>
</dbReference>
<dbReference type="SUPFAM" id="SSF52518">
    <property type="entry name" value="Thiamin diphosphate-binding fold (THDP-binding)"/>
    <property type="match status" value="2"/>
</dbReference>
<dbReference type="PANTHER" id="PTHR42981:SF2">
    <property type="entry name" value="PYRUVATE DEHYDROGENASE [UBIQUINONE]"/>
    <property type="match status" value="1"/>
</dbReference>
<evidence type="ECO:0000259" key="5">
    <source>
        <dbReference type="Pfam" id="PF02775"/>
    </source>
</evidence>
<dbReference type="InterPro" id="IPR012000">
    <property type="entry name" value="Thiamin_PyroP_enz_cen_dom"/>
</dbReference>
<reference evidence="7 8" key="1">
    <citation type="submission" date="2019-08" db="EMBL/GenBank/DDBJ databases">
        <title>Deep-cultivation of Planctomycetes and their phenomic and genomic characterization uncovers novel biology.</title>
        <authorList>
            <person name="Wiegand S."/>
            <person name="Jogler M."/>
            <person name="Boedeker C."/>
            <person name="Pinto D."/>
            <person name="Vollmers J."/>
            <person name="Rivas-Marin E."/>
            <person name="Kohn T."/>
            <person name="Peeters S.H."/>
            <person name="Heuer A."/>
            <person name="Rast P."/>
            <person name="Oberbeckmann S."/>
            <person name="Bunk B."/>
            <person name="Jeske O."/>
            <person name="Meyerdierks A."/>
            <person name="Storesund J.E."/>
            <person name="Kallscheuer N."/>
            <person name="Luecker S."/>
            <person name="Lage O.M."/>
            <person name="Pohl T."/>
            <person name="Merkel B.J."/>
            <person name="Hornburger P."/>
            <person name="Mueller R.-W."/>
            <person name="Bruemmer F."/>
            <person name="Labrenz M."/>
            <person name="Spormann A.M."/>
            <person name="Op den Camp H."/>
            <person name="Overmann J."/>
            <person name="Amann R."/>
            <person name="Jetten M.S.M."/>
            <person name="Mascher T."/>
            <person name="Medema M.H."/>
            <person name="Devos D.P."/>
            <person name="Kaster A.-K."/>
            <person name="Ovreas L."/>
            <person name="Rohde M."/>
            <person name="Galperin M.Y."/>
            <person name="Jogler C."/>
        </authorList>
    </citation>
    <scope>NUCLEOTIDE SEQUENCE [LARGE SCALE GENOMIC DNA]</scope>
    <source>
        <strain evidence="7 8">OJF2</strain>
    </source>
</reference>